<evidence type="ECO:0000259" key="7">
    <source>
        <dbReference type="PROSITE" id="PS50893"/>
    </source>
</evidence>
<feature type="transmembrane region" description="Helical" evidence="6">
    <location>
        <begin position="794"/>
        <end position="814"/>
    </location>
</feature>
<reference evidence="8 9" key="1">
    <citation type="journal article" date="2015" name="PLoS Pathog.">
        <title>Leptomonas seymouri: Adaptations to the Dixenous Life Cycle Analyzed by Genome Sequencing, Transcriptome Profiling and Co-infection with Leishmania donovani.</title>
        <authorList>
            <person name="Kraeva N."/>
            <person name="Butenko A."/>
            <person name="Hlavacova J."/>
            <person name="Kostygov A."/>
            <person name="Myskova J."/>
            <person name="Grybchuk D."/>
            <person name="Lestinova T."/>
            <person name="Votypka J."/>
            <person name="Volf P."/>
            <person name="Opperdoes F."/>
            <person name="Flegontov P."/>
            <person name="Lukes J."/>
            <person name="Yurchenko V."/>
        </authorList>
    </citation>
    <scope>NUCLEOTIDE SEQUENCE [LARGE SCALE GENOMIC DNA]</scope>
    <source>
        <strain evidence="8 9">ATCC 30220</strain>
    </source>
</reference>
<dbReference type="OrthoDB" id="264002at2759"/>
<name>A0A0N1I194_LEPSE</name>
<evidence type="ECO:0000313" key="8">
    <source>
        <dbReference type="EMBL" id="KPI89865.1"/>
    </source>
</evidence>
<dbReference type="InterPro" id="IPR027417">
    <property type="entry name" value="P-loop_NTPase"/>
</dbReference>
<dbReference type="InterPro" id="IPR003439">
    <property type="entry name" value="ABC_transporter-like_ATP-bd"/>
</dbReference>
<evidence type="ECO:0000256" key="5">
    <source>
        <dbReference type="ARBA" id="ARBA00023136"/>
    </source>
</evidence>
<feature type="domain" description="ABC transporter" evidence="7">
    <location>
        <begin position="241"/>
        <end position="477"/>
    </location>
</feature>
<comment type="subcellular location">
    <subcellularLocation>
        <location evidence="1">Membrane</location>
        <topology evidence="1">Multi-pass membrane protein</topology>
    </subcellularLocation>
</comment>
<dbReference type="InterPro" id="IPR050352">
    <property type="entry name" value="ABCG_transporters"/>
</dbReference>
<evidence type="ECO:0000256" key="3">
    <source>
        <dbReference type="ARBA" id="ARBA00022692"/>
    </source>
</evidence>
<dbReference type="PANTHER" id="PTHR48041:SF91">
    <property type="entry name" value="ABC TRANSPORTER G FAMILY MEMBER 28"/>
    <property type="match status" value="1"/>
</dbReference>
<dbReference type="EMBL" id="LJSK01000015">
    <property type="protein sequence ID" value="KPI89865.1"/>
    <property type="molecule type" value="Genomic_DNA"/>
</dbReference>
<dbReference type="SUPFAM" id="SSF52540">
    <property type="entry name" value="P-loop containing nucleoside triphosphate hydrolases"/>
    <property type="match status" value="1"/>
</dbReference>
<dbReference type="GO" id="GO:0042626">
    <property type="term" value="F:ATPase-coupled transmembrane transporter activity"/>
    <property type="evidence" value="ECO:0007669"/>
    <property type="project" value="TreeGrafter"/>
</dbReference>
<accession>A0A0N1I194</accession>
<dbReference type="GO" id="GO:0005524">
    <property type="term" value="F:ATP binding"/>
    <property type="evidence" value="ECO:0007669"/>
    <property type="project" value="InterPro"/>
</dbReference>
<evidence type="ECO:0000256" key="1">
    <source>
        <dbReference type="ARBA" id="ARBA00004141"/>
    </source>
</evidence>
<organism evidence="8 9">
    <name type="scientific">Leptomonas seymouri</name>
    <dbReference type="NCBI Taxonomy" id="5684"/>
    <lineage>
        <taxon>Eukaryota</taxon>
        <taxon>Discoba</taxon>
        <taxon>Euglenozoa</taxon>
        <taxon>Kinetoplastea</taxon>
        <taxon>Metakinetoplastina</taxon>
        <taxon>Trypanosomatida</taxon>
        <taxon>Trypanosomatidae</taxon>
        <taxon>Leishmaniinae</taxon>
        <taxon>Leptomonas</taxon>
    </lineage>
</organism>
<feature type="transmembrane region" description="Helical" evidence="6">
    <location>
        <begin position="636"/>
        <end position="666"/>
    </location>
</feature>
<dbReference type="PANTHER" id="PTHR48041">
    <property type="entry name" value="ABC TRANSPORTER G FAMILY MEMBER 28"/>
    <property type="match status" value="1"/>
</dbReference>
<dbReference type="Proteomes" id="UP000038009">
    <property type="component" value="Unassembled WGS sequence"/>
</dbReference>
<feature type="transmembrane region" description="Helical" evidence="6">
    <location>
        <begin position="707"/>
        <end position="729"/>
    </location>
</feature>
<keyword evidence="3 6" id="KW-0812">Transmembrane</keyword>
<feature type="transmembrane region" description="Helical" evidence="6">
    <location>
        <begin position="563"/>
        <end position="583"/>
    </location>
</feature>
<dbReference type="VEuPathDB" id="TriTrypDB:Lsey_0015_0270"/>
<keyword evidence="5 6" id="KW-0472">Membrane</keyword>
<dbReference type="PROSITE" id="PS50893">
    <property type="entry name" value="ABC_TRANSPORTER_2"/>
    <property type="match status" value="1"/>
</dbReference>
<keyword evidence="9" id="KW-1185">Reference proteome</keyword>
<evidence type="ECO:0000256" key="2">
    <source>
        <dbReference type="ARBA" id="ARBA00022448"/>
    </source>
</evidence>
<evidence type="ECO:0000313" key="9">
    <source>
        <dbReference type="Proteomes" id="UP000038009"/>
    </source>
</evidence>
<dbReference type="OMA" id="FTHACLG"/>
<keyword evidence="4 6" id="KW-1133">Transmembrane helix</keyword>
<dbReference type="Gene3D" id="3.40.50.300">
    <property type="entry name" value="P-loop containing nucleotide triphosphate hydrolases"/>
    <property type="match status" value="1"/>
</dbReference>
<protein>
    <recommendedName>
        <fullName evidence="7">ABC transporter domain-containing protein</fullName>
    </recommendedName>
</protein>
<dbReference type="GO" id="GO:0016020">
    <property type="term" value="C:membrane"/>
    <property type="evidence" value="ECO:0007669"/>
    <property type="project" value="UniProtKB-SubCell"/>
</dbReference>
<comment type="caution">
    <text evidence="8">The sequence shown here is derived from an EMBL/GenBank/DDBJ whole genome shotgun (WGS) entry which is preliminary data.</text>
</comment>
<evidence type="ECO:0000256" key="6">
    <source>
        <dbReference type="SAM" id="Phobius"/>
    </source>
</evidence>
<feature type="transmembrane region" description="Helical" evidence="6">
    <location>
        <begin position="673"/>
        <end position="695"/>
    </location>
</feature>
<dbReference type="AlphaFoldDB" id="A0A0N1I194"/>
<gene>
    <name evidence="8" type="ORF">ABL78_1034</name>
</gene>
<evidence type="ECO:0000256" key="4">
    <source>
        <dbReference type="ARBA" id="ARBA00022989"/>
    </source>
</evidence>
<keyword evidence="2" id="KW-0813">Transport</keyword>
<proteinExistence type="predicted"/>
<sequence length="827" mass="89788">MRTPQAGSRLPSPPRASLRTDLRDALFFDPLTINDSSAATQQRDPSALFSVVTDVDEASGVESSQRAAEAASSSDCVYRRGQAYRRVNASGRVGSRSHACNLGNIATNMKSDMGLSGPATSSATSAPVVQASSFTRAMLAERVGKPDSAYLSTPLELHEGQPLLPMSDFATAATTVSVAAQASTTVALSALHSSEVADGSVHVARRPPRVCEQPGLSPLREGALSSEFDSGVELTMESVTLQLSERCYFRMHPVTYLDDCSLHIAPGSMHCIASLNPVYARAALAVLAGVDVVASTKGAALANALPTSSLRYRRQVAYVASLDGCTGEATVYENLLFATRIRYLVDAQTLREVVEQAASDTFLIDHLQTRVLDLSSAQRYLLATAMELVTNPTVLLLQDPLSFFSLADLQLFTQLLQCMRRRNPARTVVWSGSTIPWTLFDSIDNLTLLTTGGKTFFTGRKENVETFLQENLGILRVPGEGVMDIIAQTEVDDVAVTYSTTAFRSSNRYRELQYEIEAHRNRISANAFPTPPERTRPSPSYGSVQSSLLYYTFRRNVLCTAALVPWAGFFVVMMLVCILVAAANEQQRGQVLQNTCGTVFLLLSCSVQINAIFFNSELRDWRTFLSFRENLYFPVAPYYVATLVRLLAPRLCFAVAGSVCGAAILAPATAVSLSAIMSLLSFTHACLGLIVVYWFPMLEMLQVANHLYYAYCVICCGFLMSVSQIPVFFQVLSLLRVAYGGLLAKEIAGLTCRSSMTSGTPFGADVSESSTDCITGENYLALMGLQNDSLWKSILGLSLLSFVMMAALAMSMHLSPSARLFSHSSKR</sequence>
<dbReference type="GO" id="GO:0016887">
    <property type="term" value="F:ATP hydrolysis activity"/>
    <property type="evidence" value="ECO:0007669"/>
    <property type="project" value="InterPro"/>
</dbReference>